<dbReference type="PANTHER" id="PTHR47642:SF5">
    <property type="entry name" value="ATP-DEPENDENT DNA HELICASE"/>
    <property type="match status" value="1"/>
</dbReference>
<dbReference type="Proteomes" id="UP001187531">
    <property type="component" value="Unassembled WGS sequence"/>
</dbReference>
<evidence type="ECO:0008006" key="3">
    <source>
        <dbReference type="Google" id="ProtNLM"/>
    </source>
</evidence>
<dbReference type="CDD" id="cd18809">
    <property type="entry name" value="SF1_C_RecD"/>
    <property type="match status" value="1"/>
</dbReference>
<comment type="caution">
    <text evidence="1">The sequence shown here is derived from an EMBL/GenBank/DDBJ whole genome shotgun (WGS) entry which is preliminary data.</text>
</comment>
<dbReference type="EMBL" id="JAVRJZ010000003">
    <property type="protein sequence ID" value="KAK2724536.1"/>
    <property type="molecule type" value="Genomic_DNA"/>
</dbReference>
<dbReference type="InterPro" id="IPR036691">
    <property type="entry name" value="Endo/exonu/phosph_ase_sf"/>
</dbReference>
<dbReference type="SUPFAM" id="SSF56219">
    <property type="entry name" value="DNase I-like"/>
    <property type="match status" value="1"/>
</dbReference>
<reference evidence="1" key="1">
    <citation type="submission" date="2023-07" db="EMBL/GenBank/DDBJ databases">
        <title>Chromosome-level genome assembly of Artemia franciscana.</title>
        <authorList>
            <person name="Jo E."/>
        </authorList>
    </citation>
    <scope>NUCLEOTIDE SEQUENCE</scope>
    <source>
        <tissue evidence="1">Whole body</tissue>
    </source>
</reference>
<accession>A0AA88IDA5</accession>
<dbReference type="InterPro" id="IPR051055">
    <property type="entry name" value="PIF1_helicase"/>
</dbReference>
<evidence type="ECO:0000313" key="1">
    <source>
        <dbReference type="EMBL" id="KAK2724536.1"/>
    </source>
</evidence>
<protein>
    <recommendedName>
        <fullName evidence="3">Endonuclease/exonuclease/phosphatase domain-containing protein</fullName>
    </recommendedName>
</protein>
<organism evidence="1 2">
    <name type="scientific">Artemia franciscana</name>
    <name type="common">Brine shrimp</name>
    <name type="synonym">Artemia sanfranciscana</name>
    <dbReference type="NCBI Taxonomy" id="6661"/>
    <lineage>
        <taxon>Eukaryota</taxon>
        <taxon>Metazoa</taxon>
        <taxon>Ecdysozoa</taxon>
        <taxon>Arthropoda</taxon>
        <taxon>Crustacea</taxon>
        <taxon>Branchiopoda</taxon>
        <taxon>Anostraca</taxon>
        <taxon>Artemiidae</taxon>
        <taxon>Artemia</taxon>
    </lineage>
</organism>
<dbReference type="SUPFAM" id="SSF52540">
    <property type="entry name" value="P-loop containing nucleoside triphosphate hydrolases"/>
    <property type="match status" value="1"/>
</dbReference>
<dbReference type="PANTHER" id="PTHR47642">
    <property type="entry name" value="ATP-DEPENDENT DNA HELICASE"/>
    <property type="match status" value="1"/>
</dbReference>
<dbReference type="InterPro" id="IPR027417">
    <property type="entry name" value="P-loop_NTPase"/>
</dbReference>
<evidence type="ECO:0000313" key="2">
    <source>
        <dbReference type="Proteomes" id="UP001187531"/>
    </source>
</evidence>
<dbReference type="Gene3D" id="3.60.10.10">
    <property type="entry name" value="Endonuclease/exonuclease/phosphatase"/>
    <property type="match status" value="1"/>
</dbReference>
<gene>
    <name evidence="1" type="ORF">QYM36_001138</name>
</gene>
<dbReference type="AlphaFoldDB" id="A0AA88IDA5"/>
<keyword evidence="2" id="KW-1185">Reference proteome</keyword>
<sequence length="311" mass="35806">MLPSRSIMRHQYPLQLAWSLTVHKVQGQTFSSAVISISNIFQPGQGYTAISRVKELTNLYIEELNTDSLYCDEKIENALQSMRVFSCTLANWYFHDKHIPFPFTIFSQNVEDFEVHRQDIIAYTDLLQCDMFCFTETGDTEQPQLQPFCQMTTIASNYTKKRNRGVLLFLNPKSKFVSTVDMSNTNLDFVAVTVVTEQGITLLIAVVYKPPKTPEKYLRTIPEQLVQIASTNKDIKHTVIVGDFNVNINEDSFLPSHFEKWSFQQLVEKYTTRKGTLLDHVYVKSPAKWLAKNLVTYYSYHNPVIVALETS</sequence>
<proteinExistence type="predicted"/>
<name>A0AA88IDA5_ARTSF</name>